<dbReference type="Proteomes" id="UP000001122">
    <property type="component" value="Chromosome"/>
</dbReference>
<reference evidence="2" key="1">
    <citation type="journal article" date="2008" name="J. Bacteriol.">
        <title>The pangenome structure of Escherichia coli: comparative genomic analysis of E. coli commensal and pathogenic isolates.</title>
        <authorList>
            <person name="Rasko D.A."/>
            <person name="Rosovitz M.J."/>
            <person name="Myers G.S."/>
            <person name="Mongodin E.F."/>
            <person name="Fricke W.F."/>
            <person name="Gajer P."/>
            <person name="Crabtree J."/>
            <person name="Sebaihia M."/>
            <person name="Thomson N.R."/>
            <person name="Chaudhuri R."/>
            <person name="Henderson I.R."/>
            <person name="Sperandio V."/>
            <person name="Ravel J."/>
        </authorList>
    </citation>
    <scope>NUCLEOTIDE SEQUENCE [LARGE SCALE GENOMIC DNA]</scope>
    <source>
        <strain evidence="2">E24377A / ETEC</strain>
    </source>
</reference>
<evidence type="ECO:0000313" key="1">
    <source>
        <dbReference type="EMBL" id="ABV18173.1"/>
    </source>
</evidence>
<evidence type="ECO:0000313" key="2">
    <source>
        <dbReference type="Proteomes" id="UP000001122"/>
    </source>
</evidence>
<protein>
    <submittedName>
        <fullName evidence="1">Uncharacterized protein</fullName>
    </submittedName>
</protein>
<dbReference type="EMBL" id="CP000800">
    <property type="protein sequence ID" value="ABV18173.1"/>
    <property type="molecule type" value="Genomic_DNA"/>
</dbReference>
<accession>A7ZRV2</accession>
<sequence length="35" mass="4044">MIMIVNHDKCKRFVELIYLKYVKAFSAIAMLPDAA</sequence>
<keyword evidence="2" id="KW-1185">Reference proteome</keyword>
<dbReference type="KEGG" id="ecw:EcE24377A_3536"/>
<dbReference type="HOGENOM" id="CLU_3381834_0_0_6"/>
<name>A7ZRV2_ECO24</name>
<gene>
    <name evidence="1" type="ordered locus">EcE24377A_3536</name>
</gene>
<organism evidence="1 2">
    <name type="scientific">Escherichia coli O139:H28 (strain E24377A / ETEC)</name>
    <dbReference type="NCBI Taxonomy" id="331111"/>
    <lineage>
        <taxon>Bacteria</taxon>
        <taxon>Pseudomonadati</taxon>
        <taxon>Pseudomonadota</taxon>
        <taxon>Gammaproteobacteria</taxon>
        <taxon>Enterobacterales</taxon>
        <taxon>Enterobacteriaceae</taxon>
        <taxon>Escherichia</taxon>
    </lineage>
</organism>
<dbReference type="AlphaFoldDB" id="A7ZRV2"/>
<proteinExistence type="predicted"/>